<feature type="transmembrane region" description="Helical" evidence="1">
    <location>
        <begin position="59"/>
        <end position="79"/>
    </location>
</feature>
<feature type="transmembrane region" description="Helical" evidence="1">
    <location>
        <begin position="5"/>
        <end position="24"/>
    </location>
</feature>
<evidence type="ECO:0000313" key="3">
    <source>
        <dbReference type="Proteomes" id="UP000248128"/>
    </source>
</evidence>
<dbReference type="RefSeq" id="WP_110413222.1">
    <property type="nucleotide sequence ID" value="NZ_QGLK01000004.1"/>
</dbReference>
<name>A0A318MP99_9BIFI</name>
<dbReference type="Proteomes" id="UP000248128">
    <property type="component" value="Unassembled WGS sequence"/>
</dbReference>
<keyword evidence="1" id="KW-1133">Transmembrane helix</keyword>
<evidence type="ECO:0000256" key="1">
    <source>
        <dbReference type="SAM" id="Phobius"/>
    </source>
</evidence>
<dbReference type="EMBL" id="QGLK01000004">
    <property type="protein sequence ID" value="PXY88163.1"/>
    <property type="molecule type" value="Genomic_DNA"/>
</dbReference>
<accession>A0A318MP99</accession>
<keyword evidence="1" id="KW-0472">Membrane</keyword>
<protein>
    <submittedName>
        <fullName evidence="2">Uncharacterized protein</fullName>
    </submittedName>
</protein>
<comment type="caution">
    <text evidence="2">The sequence shown here is derived from an EMBL/GenBank/DDBJ whole genome shotgun (WGS) entry which is preliminary data.</text>
</comment>
<dbReference type="OrthoDB" id="9805123at2"/>
<proteinExistence type="predicted"/>
<organism evidence="2 3">
    <name type="scientific">Bifidobacterium asteroides</name>
    <dbReference type="NCBI Taxonomy" id="1684"/>
    <lineage>
        <taxon>Bacteria</taxon>
        <taxon>Bacillati</taxon>
        <taxon>Actinomycetota</taxon>
        <taxon>Actinomycetes</taxon>
        <taxon>Bifidobacteriales</taxon>
        <taxon>Bifidobacteriaceae</taxon>
        <taxon>Bifidobacterium</taxon>
    </lineage>
</organism>
<evidence type="ECO:0000313" key="2">
    <source>
        <dbReference type="EMBL" id="PXY88163.1"/>
    </source>
</evidence>
<dbReference type="AlphaFoldDB" id="A0A318MP99"/>
<gene>
    <name evidence="2" type="ORF">DKK74_05905</name>
</gene>
<keyword evidence="1" id="KW-0812">Transmembrane</keyword>
<sequence>MLPALLIAVVGYGYFFITGVNGLFGNNTQIPDWMLTPLVPLTVMPLVTRAIYRHTRNPYLGGIITAIIVTVMTCINSQVSFPA</sequence>
<reference evidence="2 3" key="1">
    <citation type="submission" date="2018-05" db="EMBL/GenBank/DDBJ databases">
        <title>Reference genomes for bee gut microbiota database.</title>
        <authorList>
            <person name="Ellegaard K.M."/>
        </authorList>
    </citation>
    <scope>NUCLEOTIDE SEQUENCE [LARGE SCALE GENOMIC DNA]</scope>
    <source>
        <strain evidence="2 3">ESL0199</strain>
    </source>
</reference>